<name>A0ABY5N0Q9_9ACTN</name>
<dbReference type="Pfam" id="PF00582">
    <property type="entry name" value="Usp"/>
    <property type="match status" value="2"/>
</dbReference>
<dbReference type="PRINTS" id="PR01438">
    <property type="entry name" value="UNVRSLSTRESS"/>
</dbReference>
<dbReference type="Gene3D" id="3.40.50.620">
    <property type="entry name" value="HUPs"/>
    <property type="match status" value="2"/>
</dbReference>
<dbReference type="InterPro" id="IPR006016">
    <property type="entry name" value="UspA"/>
</dbReference>
<sequence length="307" mass="32313">MSTPREHPKPIMVGVADGPVPHAVVRFAAHEAALRHAELRIVHALPLLAPADDHVRSPESAARGAAVVEGVEELVRLQYPDVTVTCALPIGHPAGMLVDLSAEAALVVLGHRGSGGFPRLPLGSVSRQVATHAHCPVVVIRPGRTAHQPHDRVVIGVDVDDVRDEALDLGYAAADRRGAHVDLVYAQDARFPPPAPVGVVPPVFGLLPPGPIEPLPEAGAGHDAACHLLHREVSRFGSRYPRVDADAHMVPGRPADVLVEWARDATLLVVGSRGLTGLRRLLLGSVSAEVLHTAECPVAVVPAPARD</sequence>
<comment type="similarity">
    <text evidence="1">Belongs to the universal stress protein A family.</text>
</comment>
<dbReference type="InterPro" id="IPR006015">
    <property type="entry name" value="Universal_stress_UspA"/>
</dbReference>
<evidence type="ECO:0000313" key="3">
    <source>
        <dbReference type="EMBL" id="UUS29849.1"/>
    </source>
</evidence>
<feature type="domain" description="UspA" evidence="2">
    <location>
        <begin position="9"/>
        <end position="141"/>
    </location>
</feature>
<dbReference type="SUPFAM" id="SSF52402">
    <property type="entry name" value="Adenine nucleotide alpha hydrolases-like"/>
    <property type="match status" value="2"/>
</dbReference>
<dbReference type="RefSeq" id="WP_079046779.1">
    <property type="nucleotide sequence ID" value="NZ_CP102332.1"/>
</dbReference>
<proteinExistence type="inferred from homology"/>
<dbReference type="PANTHER" id="PTHR46268:SF6">
    <property type="entry name" value="UNIVERSAL STRESS PROTEIN UP12"/>
    <property type="match status" value="1"/>
</dbReference>
<dbReference type="PANTHER" id="PTHR46268">
    <property type="entry name" value="STRESS RESPONSE PROTEIN NHAX"/>
    <property type="match status" value="1"/>
</dbReference>
<keyword evidence="4" id="KW-1185">Reference proteome</keyword>
<reference evidence="3" key="1">
    <citation type="submission" date="2022-08" db="EMBL/GenBank/DDBJ databases">
        <title>Streptomyces changanensis sp. nov., an actinomycete isolated from soil.</title>
        <authorList>
            <person name="Wu H."/>
            <person name="Han L."/>
        </authorList>
    </citation>
    <scope>NUCLEOTIDE SEQUENCE</scope>
    <source>
        <strain evidence="3">HL-66</strain>
    </source>
</reference>
<protein>
    <submittedName>
        <fullName evidence="3">Universal stress protein</fullName>
    </submittedName>
</protein>
<dbReference type="Proteomes" id="UP001060150">
    <property type="component" value="Chromosome"/>
</dbReference>
<evidence type="ECO:0000313" key="4">
    <source>
        <dbReference type="Proteomes" id="UP001060150"/>
    </source>
</evidence>
<evidence type="ECO:0000256" key="1">
    <source>
        <dbReference type="ARBA" id="ARBA00008791"/>
    </source>
</evidence>
<dbReference type="EMBL" id="CP102332">
    <property type="protein sequence ID" value="UUS29849.1"/>
    <property type="molecule type" value="Genomic_DNA"/>
</dbReference>
<accession>A0ABY5N0Q9</accession>
<dbReference type="InterPro" id="IPR014729">
    <property type="entry name" value="Rossmann-like_a/b/a_fold"/>
</dbReference>
<evidence type="ECO:0000259" key="2">
    <source>
        <dbReference type="Pfam" id="PF00582"/>
    </source>
</evidence>
<organism evidence="3 4">
    <name type="scientific">Streptomyces changanensis</name>
    <dbReference type="NCBI Taxonomy" id="2964669"/>
    <lineage>
        <taxon>Bacteria</taxon>
        <taxon>Bacillati</taxon>
        <taxon>Actinomycetota</taxon>
        <taxon>Actinomycetes</taxon>
        <taxon>Kitasatosporales</taxon>
        <taxon>Streptomycetaceae</taxon>
        <taxon>Streptomyces</taxon>
    </lineage>
</organism>
<feature type="domain" description="UspA" evidence="2">
    <location>
        <begin position="151"/>
        <end position="302"/>
    </location>
</feature>
<gene>
    <name evidence="3" type="ORF">NRO40_02700</name>
</gene>